<gene>
    <name evidence="3" type="ORF">POF50_014375</name>
</gene>
<keyword evidence="2" id="KW-0812">Transmembrane</keyword>
<feature type="region of interest" description="Disordered" evidence="1">
    <location>
        <begin position="221"/>
        <end position="339"/>
    </location>
</feature>
<feature type="compositionally biased region" description="Basic and acidic residues" evidence="1">
    <location>
        <begin position="330"/>
        <end position="339"/>
    </location>
</feature>
<feature type="compositionally biased region" description="Low complexity" evidence="1">
    <location>
        <begin position="243"/>
        <end position="258"/>
    </location>
</feature>
<proteinExistence type="predicted"/>
<comment type="caution">
    <text evidence="3">The sequence shown here is derived from an EMBL/GenBank/DDBJ whole genome shotgun (WGS) entry which is preliminary data.</text>
</comment>
<dbReference type="AlphaFoldDB" id="A0AA90KGQ7"/>
<feature type="compositionally biased region" description="Low complexity" evidence="1">
    <location>
        <begin position="276"/>
        <end position="285"/>
    </location>
</feature>
<feature type="transmembrane region" description="Helical" evidence="2">
    <location>
        <begin position="114"/>
        <end position="140"/>
    </location>
</feature>
<dbReference type="EMBL" id="JABXJJ020000016">
    <property type="protein sequence ID" value="MDI5970514.1"/>
    <property type="molecule type" value="Genomic_DNA"/>
</dbReference>
<feature type="compositionally biased region" description="Low complexity" evidence="1">
    <location>
        <begin position="299"/>
        <end position="321"/>
    </location>
</feature>
<organism evidence="3">
    <name type="scientific">Streptantibioticus silvisoli</name>
    <dbReference type="NCBI Taxonomy" id="2705255"/>
    <lineage>
        <taxon>Bacteria</taxon>
        <taxon>Bacillati</taxon>
        <taxon>Actinomycetota</taxon>
        <taxon>Actinomycetes</taxon>
        <taxon>Kitasatosporales</taxon>
        <taxon>Streptomycetaceae</taxon>
        <taxon>Streptantibioticus</taxon>
    </lineage>
</organism>
<evidence type="ECO:0000256" key="2">
    <source>
        <dbReference type="SAM" id="Phobius"/>
    </source>
</evidence>
<protein>
    <recommendedName>
        <fullName evidence="4">Transmembrane protein</fullName>
    </recommendedName>
</protein>
<sequence>MHMNSAPHLLTEDRPQFERVLDQALRAMSAAPPTTASPRRPSSEQLRAMALAASAAISACAAAEYEVFLRLRDADRAARTRGGVPTAQDSGATGAVPPGVPVPGVANAVSGAGLFAMMAVLTPVLAGVAAVIFLLVGYLLGAMSPAPSIAGSLRTAGWTFLALAGAAILVGTVGMLMTAVRDGSTAIHASDPAAADEVAAARNAWSAALLERGLLPFLTEAAATGTPSGGPPAGSGAPGGSGTRARGTGIGRPKSAGAAGLGGPVDGGAPAGGSRNGSRTSSGFGYSAPGFSSPGGGEPRAAGPRFSSPDFSSPDFSSPDFTGPQGPVPGERDADGERG</sequence>
<evidence type="ECO:0000256" key="1">
    <source>
        <dbReference type="SAM" id="MobiDB-lite"/>
    </source>
</evidence>
<accession>A0AA90KGQ7</accession>
<evidence type="ECO:0008006" key="4">
    <source>
        <dbReference type="Google" id="ProtNLM"/>
    </source>
</evidence>
<feature type="compositionally biased region" description="Gly residues" evidence="1">
    <location>
        <begin position="227"/>
        <end position="242"/>
    </location>
</feature>
<keyword evidence="2" id="KW-0472">Membrane</keyword>
<feature type="transmembrane region" description="Helical" evidence="2">
    <location>
        <begin position="160"/>
        <end position="180"/>
    </location>
</feature>
<name>A0AA90KGQ7_9ACTN</name>
<evidence type="ECO:0000313" key="3">
    <source>
        <dbReference type="EMBL" id="MDI5970514.1"/>
    </source>
</evidence>
<keyword evidence="2" id="KW-1133">Transmembrane helix</keyword>
<reference evidence="3" key="1">
    <citation type="submission" date="2023-05" db="EMBL/GenBank/DDBJ databases">
        <title>Streptantibioticus silvisoli sp. nov., acidotolerant actinomycetes 1 from pine litter.</title>
        <authorList>
            <person name="Swiecimska M."/>
            <person name="Golinska P."/>
            <person name="Sangal V."/>
            <person name="Wachnowicz B."/>
            <person name="Goodfellow M."/>
        </authorList>
    </citation>
    <scope>NUCLEOTIDE SEQUENCE</scope>
    <source>
        <strain evidence="3">SL13</strain>
    </source>
</reference>
<feature type="compositionally biased region" description="Gly residues" evidence="1">
    <location>
        <begin position="259"/>
        <end position="275"/>
    </location>
</feature>